<keyword evidence="2" id="KW-0472">Membrane</keyword>
<protein>
    <recommendedName>
        <fullName evidence="5">Dinucleotide-utilizing enzyme</fullName>
    </recommendedName>
</protein>
<sequence>MSNNATASKPSTLNLPLILLWVVAVIVTAVGAVLLVLGNAAQVDFYTTQGSDYATYLNNISQSTVGGLVLAAGLIGILIALATHARNRAAAIQAQAAAAEFDAVFGDIDDEDFEEFALEVDEADVEVPVDAPAPAAAASPAAPAASAAAPAAPTAPTAPAADTTATDTSAPEAPKA</sequence>
<reference evidence="4" key="1">
    <citation type="journal article" date="2019" name="Int. J. Syst. Evol. Microbiol.">
        <title>The Global Catalogue of Microorganisms (GCM) 10K type strain sequencing project: providing services to taxonomists for standard genome sequencing and annotation.</title>
        <authorList>
            <consortium name="The Broad Institute Genomics Platform"/>
            <consortium name="The Broad Institute Genome Sequencing Center for Infectious Disease"/>
            <person name="Wu L."/>
            <person name="Ma J."/>
        </authorList>
    </citation>
    <scope>NUCLEOTIDE SEQUENCE [LARGE SCALE GENOMIC DNA]</scope>
    <source>
        <strain evidence="4">JCM 14323</strain>
    </source>
</reference>
<evidence type="ECO:0008006" key="5">
    <source>
        <dbReference type="Google" id="ProtNLM"/>
    </source>
</evidence>
<evidence type="ECO:0000313" key="3">
    <source>
        <dbReference type="EMBL" id="GAA1836572.1"/>
    </source>
</evidence>
<keyword evidence="4" id="KW-1185">Reference proteome</keyword>
<evidence type="ECO:0000256" key="1">
    <source>
        <dbReference type="SAM" id="MobiDB-lite"/>
    </source>
</evidence>
<feature type="transmembrane region" description="Helical" evidence="2">
    <location>
        <begin position="60"/>
        <end position="82"/>
    </location>
</feature>
<gene>
    <name evidence="3" type="ORF">GCM10009750_21890</name>
</gene>
<comment type="caution">
    <text evidence="3">The sequence shown here is derived from an EMBL/GenBank/DDBJ whole genome shotgun (WGS) entry which is preliminary data.</text>
</comment>
<dbReference type="Proteomes" id="UP001501746">
    <property type="component" value="Unassembled WGS sequence"/>
</dbReference>
<keyword evidence="2" id="KW-0812">Transmembrane</keyword>
<dbReference type="EMBL" id="BAAANK010000005">
    <property type="protein sequence ID" value="GAA1836572.1"/>
    <property type="molecule type" value="Genomic_DNA"/>
</dbReference>
<organism evidence="3 4">
    <name type="scientific">Agromyces salentinus</name>
    <dbReference type="NCBI Taxonomy" id="269421"/>
    <lineage>
        <taxon>Bacteria</taxon>
        <taxon>Bacillati</taxon>
        <taxon>Actinomycetota</taxon>
        <taxon>Actinomycetes</taxon>
        <taxon>Micrococcales</taxon>
        <taxon>Microbacteriaceae</taxon>
        <taxon>Agromyces</taxon>
    </lineage>
</organism>
<keyword evidence="2" id="KW-1133">Transmembrane helix</keyword>
<evidence type="ECO:0000256" key="2">
    <source>
        <dbReference type="SAM" id="Phobius"/>
    </source>
</evidence>
<feature type="region of interest" description="Disordered" evidence="1">
    <location>
        <begin position="129"/>
        <end position="176"/>
    </location>
</feature>
<feature type="transmembrane region" description="Helical" evidence="2">
    <location>
        <begin position="12"/>
        <end position="40"/>
    </location>
</feature>
<name>A0ABP4Z5I0_9MICO</name>
<accession>A0ABP4Z5I0</accession>
<dbReference type="RefSeq" id="WP_212275522.1">
    <property type="nucleotide sequence ID" value="NZ_BAAANK010000005.1"/>
</dbReference>
<proteinExistence type="predicted"/>
<evidence type="ECO:0000313" key="4">
    <source>
        <dbReference type="Proteomes" id="UP001501746"/>
    </source>
</evidence>